<comment type="caution">
    <text evidence="1">The sequence shown here is derived from an EMBL/GenBank/DDBJ whole genome shotgun (WGS) entry which is preliminary data.</text>
</comment>
<dbReference type="Proteomes" id="UP001516023">
    <property type="component" value="Unassembled WGS sequence"/>
</dbReference>
<evidence type="ECO:0000313" key="1">
    <source>
        <dbReference type="EMBL" id="KAL3793407.1"/>
    </source>
</evidence>
<dbReference type="EMBL" id="JABMIG020000091">
    <property type="protein sequence ID" value="KAL3793407.1"/>
    <property type="molecule type" value="Genomic_DNA"/>
</dbReference>
<dbReference type="AlphaFoldDB" id="A0ABD3PZG5"/>
<reference evidence="1 2" key="1">
    <citation type="journal article" date="2020" name="G3 (Bethesda)">
        <title>Improved Reference Genome for Cyclotella cryptica CCMP332, a Model for Cell Wall Morphogenesis, Salinity Adaptation, and Lipid Production in Diatoms (Bacillariophyta).</title>
        <authorList>
            <person name="Roberts W.R."/>
            <person name="Downey K.M."/>
            <person name="Ruck E.C."/>
            <person name="Traller J.C."/>
            <person name="Alverson A.J."/>
        </authorList>
    </citation>
    <scope>NUCLEOTIDE SEQUENCE [LARGE SCALE GENOMIC DNA]</scope>
    <source>
        <strain evidence="1 2">CCMP332</strain>
    </source>
</reference>
<accession>A0ABD3PZG5</accession>
<organism evidence="1 2">
    <name type="scientific">Cyclotella cryptica</name>
    <dbReference type="NCBI Taxonomy" id="29204"/>
    <lineage>
        <taxon>Eukaryota</taxon>
        <taxon>Sar</taxon>
        <taxon>Stramenopiles</taxon>
        <taxon>Ochrophyta</taxon>
        <taxon>Bacillariophyta</taxon>
        <taxon>Coscinodiscophyceae</taxon>
        <taxon>Thalassiosirophycidae</taxon>
        <taxon>Stephanodiscales</taxon>
        <taxon>Stephanodiscaceae</taxon>
        <taxon>Cyclotella</taxon>
    </lineage>
</organism>
<gene>
    <name evidence="1" type="ORF">HJC23_001855</name>
</gene>
<name>A0ABD3PZG5_9STRA</name>
<sequence length="121" mass="13526">MSHQPNKDNNDAFLSSMTFANAASCACDECDSGGDIPPEILRALRAYQNKRKSEQAVTHFGKRSRVDIVQRRELMERFGGVSLWKLTLPAGNGDPIVEYRNSHRIVFVQCLPRVSRCDSAA</sequence>
<keyword evidence="2" id="KW-1185">Reference proteome</keyword>
<proteinExistence type="predicted"/>
<dbReference type="PROSITE" id="PS51257">
    <property type="entry name" value="PROKAR_LIPOPROTEIN"/>
    <property type="match status" value="1"/>
</dbReference>
<evidence type="ECO:0000313" key="2">
    <source>
        <dbReference type="Proteomes" id="UP001516023"/>
    </source>
</evidence>
<protein>
    <submittedName>
        <fullName evidence="1">Uncharacterized protein</fullName>
    </submittedName>
</protein>